<gene>
    <name evidence="2" type="ORF">ACHAWO_008466</name>
</gene>
<keyword evidence="1" id="KW-0472">Membrane</keyword>
<evidence type="ECO:0000256" key="1">
    <source>
        <dbReference type="SAM" id="Phobius"/>
    </source>
</evidence>
<sequence length="172" mass="18950">MTEKNWADAMTRMSFAASFFIGTCTSRNVEWLSKQNDPTSIRFQKRHHLKYAAFIAFTLFALYARLAATQKWAINLLPLAFGMVYSSANQELGGTITQLMTGHLTKLGTAFSDRAIRQNKTWNDGSLMSVCIVGSFMIGAFAGLIISVSPFGKGDSFFAMLGLLYAASLSLF</sequence>
<accession>A0ABD3QG26</accession>
<dbReference type="EMBL" id="JALLPJ020000190">
    <property type="protein sequence ID" value="KAL3799355.1"/>
    <property type="molecule type" value="Genomic_DNA"/>
</dbReference>
<evidence type="ECO:0000313" key="3">
    <source>
        <dbReference type="Proteomes" id="UP001530400"/>
    </source>
</evidence>
<evidence type="ECO:0000313" key="2">
    <source>
        <dbReference type="EMBL" id="KAL3799355.1"/>
    </source>
</evidence>
<proteinExistence type="predicted"/>
<evidence type="ECO:0008006" key="4">
    <source>
        <dbReference type="Google" id="ProtNLM"/>
    </source>
</evidence>
<organism evidence="2 3">
    <name type="scientific">Cyclotella atomus</name>
    <dbReference type="NCBI Taxonomy" id="382360"/>
    <lineage>
        <taxon>Eukaryota</taxon>
        <taxon>Sar</taxon>
        <taxon>Stramenopiles</taxon>
        <taxon>Ochrophyta</taxon>
        <taxon>Bacillariophyta</taxon>
        <taxon>Coscinodiscophyceae</taxon>
        <taxon>Thalassiosirophycidae</taxon>
        <taxon>Stephanodiscales</taxon>
        <taxon>Stephanodiscaceae</taxon>
        <taxon>Cyclotella</taxon>
    </lineage>
</organism>
<reference evidence="2 3" key="1">
    <citation type="submission" date="2024-10" db="EMBL/GenBank/DDBJ databases">
        <title>Updated reference genomes for cyclostephanoid diatoms.</title>
        <authorList>
            <person name="Roberts W.R."/>
            <person name="Alverson A.J."/>
        </authorList>
    </citation>
    <scope>NUCLEOTIDE SEQUENCE [LARGE SCALE GENOMIC DNA]</scope>
    <source>
        <strain evidence="2 3">AJA010-31</strain>
    </source>
</reference>
<keyword evidence="3" id="KW-1185">Reference proteome</keyword>
<keyword evidence="1" id="KW-0812">Transmembrane</keyword>
<protein>
    <recommendedName>
        <fullName evidence="4">DUF1275 domain-containing protein</fullName>
    </recommendedName>
</protein>
<dbReference type="AlphaFoldDB" id="A0ABD3QG26"/>
<dbReference type="Proteomes" id="UP001530400">
    <property type="component" value="Unassembled WGS sequence"/>
</dbReference>
<dbReference type="Pfam" id="PF06912">
    <property type="entry name" value="DUF1275"/>
    <property type="match status" value="1"/>
</dbReference>
<feature type="transmembrane region" description="Helical" evidence="1">
    <location>
        <begin position="127"/>
        <end position="148"/>
    </location>
</feature>
<comment type="caution">
    <text evidence="2">The sequence shown here is derived from an EMBL/GenBank/DDBJ whole genome shotgun (WGS) entry which is preliminary data.</text>
</comment>
<dbReference type="InterPro" id="IPR010699">
    <property type="entry name" value="DUF1275"/>
</dbReference>
<keyword evidence="1" id="KW-1133">Transmembrane helix</keyword>
<name>A0ABD3QG26_9STRA</name>
<feature type="transmembrane region" description="Helical" evidence="1">
    <location>
        <begin position="50"/>
        <end position="68"/>
    </location>
</feature>